<dbReference type="RefSeq" id="WP_145080189.1">
    <property type="nucleotide sequence ID" value="NZ_CP036298.1"/>
</dbReference>
<evidence type="ECO:0008006" key="3">
    <source>
        <dbReference type="Google" id="ProtNLM"/>
    </source>
</evidence>
<gene>
    <name evidence="1" type="ORF">Q31a_36280</name>
</gene>
<reference evidence="1 2" key="1">
    <citation type="submission" date="2019-02" db="EMBL/GenBank/DDBJ databases">
        <title>Deep-cultivation of Planctomycetes and their phenomic and genomic characterization uncovers novel biology.</title>
        <authorList>
            <person name="Wiegand S."/>
            <person name="Jogler M."/>
            <person name="Boedeker C."/>
            <person name="Pinto D."/>
            <person name="Vollmers J."/>
            <person name="Rivas-Marin E."/>
            <person name="Kohn T."/>
            <person name="Peeters S.H."/>
            <person name="Heuer A."/>
            <person name="Rast P."/>
            <person name="Oberbeckmann S."/>
            <person name="Bunk B."/>
            <person name="Jeske O."/>
            <person name="Meyerdierks A."/>
            <person name="Storesund J.E."/>
            <person name="Kallscheuer N."/>
            <person name="Luecker S."/>
            <person name="Lage O.M."/>
            <person name="Pohl T."/>
            <person name="Merkel B.J."/>
            <person name="Hornburger P."/>
            <person name="Mueller R.-W."/>
            <person name="Bruemmer F."/>
            <person name="Labrenz M."/>
            <person name="Spormann A.M."/>
            <person name="Op den Camp H."/>
            <person name="Overmann J."/>
            <person name="Amann R."/>
            <person name="Jetten M.S.M."/>
            <person name="Mascher T."/>
            <person name="Medema M.H."/>
            <person name="Devos D.P."/>
            <person name="Kaster A.-K."/>
            <person name="Ovreas L."/>
            <person name="Rohde M."/>
            <person name="Galperin M.Y."/>
            <person name="Jogler C."/>
        </authorList>
    </citation>
    <scope>NUCLEOTIDE SEQUENCE [LARGE SCALE GENOMIC DNA]</scope>
    <source>
        <strain evidence="1 2">Q31a</strain>
    </source>
</reference>
<evidence type="ECO:0000313" key="1">
    <source>
        <dbReference type="EMBL" id="QDV25304.1"/>
    </source>
</evidence>
<dbReference type="Proteomes" id="UP000318017">
    <property type="component" value="Chromosome"/>
</dbReference>
<sequence>MPDDPSLFPTGISRHQLESLSSFADSAQGASAGLLLSQAEEHAKNAEVAYLQNAIVNRRLAIAILDSIQAVLSRWSELPESYKYWLGGAIRYFVSSNDEEPDFNSPIGFEDDVEVLNACLRFARLNDLCLAVEDYDDA</sequence>
<accession>A0A518G9N3</accession>
<dbReference type="OrthoDB" id="3078566at2"/>
<dbReference type="KEGG" id="ahel:Q31a_36280"/>
<dbReference type="AlphaFoldDB" id="A0A518G9N3"/>
<keyword evidence="2" id="KW-1185">Reference proteome</keyword>
<organism evidence="1 2">
    <name type="scientific">Aureliella helgolandensis</name>
    <dbReference type="NCBI Taxonomy" id="2527968"/>
    <lineage>
        <taxon>Bacteria</taxon>
        <taxon>Pseudomonadati</taxon>
        <taxon>Planctomycetota</taxon>
        <taxon>Planctomycetia</taxon>
        <taxon>Pirellulales</taxon>
        <taxon>Pirellulaceae</taxon>
        <taxon>Aureliella</taxon>
    </lineage>
</organism>
<evidence type="ECO:0000313" key="2">
    <source>
        <dbReference type="Proteomes" id="UP000318017"/>
    </source>
</evidence>
<dbReference type="EMBL" id="CP036298">
    <property type="protein sequence ID" value="QDV25304.1"/>
    <property type="molecule type" value="Genomic_DNA"/>
</dbReference>
<name>A0A518G9N3_9BACT</name>
<protein>
    <recommendedName>
        <fullName evidence="3">DUF1232 domain-containing protein</fullName>
    </recommendedName>
</protein>
<proteinExistence type="predicted"/>